<feature type="region of interest" description="Disordered" evidence="1">
    <location>
        <begin position="412"/>
        <end position="464"/>
    </location>
</feature>
<keyword evidence="3" id="KW-1185">Reference proteome</keyword>
<protein>
    <recommendedName>
        <fullName evidence="4">J domain-containing protein</fullName>
    </recommendedName>
</protein>
<evidence type="ECO:0000313" key="2">
    <source>
        <dbReference type="EMBL" id="KAL3800182.1"/>
    </source>
</evidence>
<evidence type="ECO:0000313" key="3">
    <source>
        <dbReference type="Proteomes" id="UP001516023"/>
    </source>
</evidence>
<proteinExistence type="predicted"/>
<accession>A0ABD3QJE1</accession>
<gene>
    <name evidence="2" type="ORF">HJC23_001103</name>
</gene>
<comment type="caution">
    <text evidence="2">The sequence shown here is derived from an EMBL/GenBank/DDBJ whole genome shotgun (WGS) entry which is preliminary data.</text>
</comment>
<dbReference type="Proteomes" id="UP001516023">
    <property type="component" value="Unassembled WGS sequence"/>
</dbReference>
<evidence type="ECO:0008006" key="4">
    <source>
        <dbReference type="Google" id="ProtNLM"/>
    </source>
</evidence>
<sequence length="589" mass="67439">MHKDSQPTSPRESETSETMKENQHLKVYIERLGLPPSCLSTITQVYKQMAARIWVIENSHAMKKKDSHLIIAAANLEKIERKDGVSRWSDLSQCIDFHTEMAAQCWIPSKYWLVNEPGGDSPKRFSLGWGKGEEVRSESERIIQVMKETKLDSKASPLARQLRNIEKYISKEASMLRDQNKFIGVVVCTQGEPTDRKGDKGKDVLRDFVKSLASLSDLPVKTVFRLCTDNDLVVDFYNTLDVNEKCDVLDDFWGEAMEVYLHNPWLTYGIGLHRLREACLATDLIDNLDETSFTLEEIHEFCVDFFVGKNSDVPLANPCHDFPGFVSDLRNILKSQELVWNPVKNKLCPWVDVDKLNTIFRRASAMGRGERRESFCRGMSSKNISHEDMQNGGTQSLGHRSNFPQQKLRRCHTTNTPQASPPPLPKAPLRRANTDCSSKKSAESPAEGNVMKESSSQFMKHSEPKDLNEAIKRWSHPTAEPAPLETLLVDVPKLFPVSNDYVEDHEYFDKWKEFSEDAFYGQSSEEKNELLRRAARKARLFLHPDKLPQDLTENQRHLFKSIWNVLSKSVYKTESTVKVDLECFSKSNF</sequence>
<reference evidence="2 3" key="1">
    <citation type="journal article" date="2020" name="G3 (Bethesda)">
        <title>Improved Reference Genome for Cyclotella cryptica CCMP332, a Model for Cell Wall Morphogenesis, Salinity Adaptation, and Lipid Production in Diatoms (Bacillariophyta).</title>
        <authorList>
            <person name="Roberts W.R."/>
            <person name="Downey K.M."/>
            <person name="Ruck E.C."/>
            <person name="Traller J.C."/>
            <person name="Alverson A.J."/>
        </authorList>
    </citation>
    <scope>NUCLEOTIDE SEQUENCE [LARGE SCALE GENOMIC DNA]</scope>
    <source>
        <strain evidence="2 3">CCMP332</strain>
    </source>
</reference>
<evidence type="ECO:0000256" key="1">
    <source>
        <dbReference type="SAM" id="MobiDB-lite"/>
    </source>
</evidence>
<organism evidence="2 3">
    <name type="scientific">Cyclotella cryptica</name>
    <dbReference type="NCBI Taxonomy" id="29204"/>
    <lineage>
        <taxon>Eukaryota</taxon>
        <taxon>Sar</taxon>
        <taxon>Stramenopiles</taxon>
        <taxon>Ochrophyta</taxon>
        <taxon>Bacillariophyta</taxon>
        <taxon>Coscinodiscophyceae</taxon>
        <taxon>Thalassiosirophycidae</taxon>
        <taxon>Stephanodiscales</taxon>
        <taxon>Stephanodiscaceae</taxon>
        <taxon>Cyclotella</taxon>
    </lineage>
</organism>
<feature type="region of interest" description="Disordered" evidence="1">
    <location>
        <begin position="1"/>
        <end position="21"/>
    </location>
</feature>
<dbReference type="AlphaFoldDB" id="A0ABD3QJE1"/>
<name>A0ABD3QJE1_9STRA</name>
<dbReference type="EMBL" id="JABMIG020000034">
    <property type="protein sequence ID" value="KAL3800182.1"/>
    <property type="molecule type" value="Genomic_DNA"/>
</dbReference>